<reference evidence="2" key="1">
    <citation type="submission" date="2016-08" db="EMBL/GenBank/DDBJ databases">
        <authorList>
            <person name="Varghese N."/>
            <person name="Submissions Spin"/>
        </authorList>
    </citation>
    <scope>NUCLEOTIDE SEQUENCE [LARGE SCALE GENOMIC DNA]</scope>
    <source>
        <strain evidence="2">R-53144</strain>
    </source>
</reference>
<dbReference type="RefSeq" id="WP_091126146.1">
    <property type="nucleotide sequence ID" value="NZ_FMBA01000089.1"/>
</dbReference>
<dbReference type="Proteomes" id="UP000199698">
    <property type="component" value="Unassembled WGS sequence"/>
</dbReference>
<evidence type="ECO:0000313" key="1">
    <source>
        <dbReference type="EMBL" id="SCC32986.1"/>
    </source>
</evidence>
<protein>
    <submittedName>
        <fullName evidence="1">Uncharacterized protein</fullName>
    </submittedName>
</protein>
<name>A0A1C4DNN9_9GAMM</name>
<accession>A0A1C4DNN9</accession>
<keyword evidence="2" id="KW-1185">Reference proteome</keyword>
<dbReference type="STRING" id="1798183.GA0061080_10893"/>
<proteinExistence type="predicted"/>
<dbReference type="OrthoDB" id="9553841at2"/>
<evidence type="ECO:0000313" key="2">
    <source>
        <dbReference type="Proteomes" id="UP000199698"/>
    </source>
</evidence>
<organism evidence="1 2">
    <name type="scientific">Gilliamella intestini</name>
    <dbReference type="NCBI Taxonomy" id="1798183"/>
    <lineage>
        <taxon>Bacteria</taxon>
        <taxon>Pseudomonadati</taxon>
        <taxon>Pseudomonadota</taxon>
        <taxon>Gammaproteobacteria</taxon>
        <taxon>Orbales</taxon>
        <taxon>Orbaceae</taxon>
        <taxon>Gilliamella</taxon>
    </lineage>
</organism>
<gene>
    <name evidence="1" type="ORF">GA0061080_10893</name>
</gene>
<dbReference type="AlphaFoldDB" id="A0A1C4DNN9"/>
<dbReference type="EMBL" id="FMBA01000089">
    <property type="protein sequence ID" value="SCC32986.1"/>
    <property type="molecule type" value="Genomic_DNA"/>
</dbReference>
<sequence length="143" mass="16901">MKKIQQFYEIAKKNINDIKPDEIWHEADIVPTTIGWIYEGKSHKIVNKYGIRSIILEPFCCIAVIESIYDEKTNNAYIIENIGTIKWDVKKLVYEQKGDKINYIHSLYFYDNIIYFLFDKSLITYRFSVDPITGEVGNYIETK</sequence>